<organism evidence="1 2">
    <name type="scientific">Desulfovibrio psychrotolerans</name>
    <dbReference type="NCBI Taxonomy" id="415242"/>
    <lineage>
        <taxon>Bacteria</taxon>
        <taxon>Pseudomonadati</taxon>
        <taxon>Thermodesulfobacteriota</taxon>
        <taxon>Desulfovibrionia</taxon>
        <taxon>Desulfovibrionales</taxon>
        <taxon>Desulfovibrionaceae</taxon>
        <taxon>Desulfovibrio</taxon>
    </lineage>
</organism>
<evidence type="ECO:0008006" key="3">
    <source>
        <dbReference type="Google" id="ProtNLM"/>
    </source>
</evidence>
<accession>A0A7J0BWH3</accession>
<reference evidence="1 2" key="1">
    <citation type="submission" date="2020-05" db="EMBL/GenBank/DDBJ databases">
        <title>Draft genome sequence of Desulfovibrio psychrotolerans JS1T.</title>
        <authorList>
            <person name="Ueno A."/>
            <person name="Tamazawa S."/>
            <person name="Tamamura S."/>
            <person name="Murakami T."/>
            <person name="Kiyama T."/>
            <person name="Inomata H."/>
            <person name="Amano Y."/>
            <person name="Miyakawa K."/>
            <person name="Tamaki H."/>
            <person name="Naganuma T."/>
            <person name="Kaneko K."/>
        </authorList>
    </citation>
    <scope>NUCLEOTIDE SEQUENCE [LARGE SCALE GENOMIC DNA]</scope>
    <source>
        <strain evidence="1 2">JS1</strain>
    </source>
</reference>
<dbReference type="AlphaFoldDB" id="A0A7J0BWH3"/>
<dbReference type="EMBL" id="BLVP01000035">
    <property type="protein sequence ID" value="GFM38069.1"/>
    <property type="molecule type" value="Genomic_DNA"/>
</dbReference>
<name>A0A7J0BWH3_9BACT</name>
<dbReference type="Proteomes" id="UP000503820">
    <property type="component" value="Unassembled WGS sequence"/>
</dbReference>
<comment type="caution">
    <text evidence="1">The sequence shown here is derived from an EMBL/GenBank/DDBJ whole genome shotgun (WGS) entry which is preliminary data.</text>
</comment>
<evidence type="ECO:0000313" key="1">
    <source>
        <dbReference type="EMBL" id="GFM38069.1"/>
    </source>
</evidence>
<protein>
    <recommendedName>
        <fullName evidence="3">Restriction endonuclease type IV Mrr domain-containing protein</fullName>
    </recommendedName>
</protein>
<proteinExistence type="predicted"/>
<keyword evidence="2" id="KW-1185">Reference proteome</keyword>
<dbReference type="RefSeq" id="WP_174410702.1">
    <property type="nucleotide sequence ID" value="NZ_BLVP01000035.1"/>
</dbReference>
<evidence type="ECO:0000313" key="2">
    <source>
        <dbReference type="Proteomes" id="UP000503820"/>
    </source>
</evidence>
<gene>
    <name evidence="1" type="ORF">DSM19430T_27530</name>
</gene>
<sequence length="190" mass="20566">MFEISSDDIASLNDSELRALVGLLCEAELASHGLPTAGVTWGGSQDASDGGVDVRVSRASLPYSDGFIPKAQTIFQVKKPDMPPAAIGNEMCSGGALRDSIKEIAAQGGAYIIVSSAGTTTDSALKKRVQRMREIITDYALGCFVDFYDRNRLASWVRSYPGIAIWVREKCGRKLEGWKPYGNWANCPQV</sequence>